<reference evidence="1 2" key="1">
    <citation type="submission" date="2023-07" db="EMBL/GenBank/DDBJ databases">
        <title>Sequencing the genomes of 1000 actinobacteria strains.</title>
        <authorList>
            <person name="Klenk H.-P."/>
        </authorList>
    </citation>
    <scope>NUCLEOTIDE SEQUENCE [LARGE SCALE GENOMIC DNA]</scope>
    <source>
        <strain evidence="1 2">DSM 17163</strain>
    </source>
</reference>
<dbReference type="EMBL" id="JAUSQX010000001">
    <property type="protein sequence ID" value="MDP9805631.1"/>
    <property type="molecule type" value="Genomic_DNA"/>
</dbReference>
<evidence type="ECO:0000313" key="1">
    <source>
        <dbReference type="EMBL" id="MDP9805631.1"/>
    </source>
</evidence>
<organism evidence="1 2">
    <name type="scientific">Trueperella bonasi</name>
    <dbReference type="NCBI Taxonomy" id="312286"/>
    <lineage>
        <taxon>Bacteria</taxon>
        <taxon>Bacillati</taxon>
        <taxon>Actinomycetota</taxon>
        <taxon>Actinomycetes</taxon>
        <taxon>Actinomycetales</taxon>
        <taxon>Actinomycetaceae</taxon>
        <taxon>Trueperella</taxon>
    </lineage>
</organism>
<dbReference type="Proteomes" id="UP001243212">
    <property type="component" value="Unassembled WGS sequence"/>
</dbReference>
<accession>A0ABT9NE22</accession>
<keyword evidence="2" id="KW-1185">Reference proteome</keyword>
<evidence type="ECO:0000313" key="2">
    <source>
        <dbReference type="Proteomes" id="UP001243212"/>
    </source>
</evidence>
<name>A0ABT9NE22_9ACTO</name>
<gene>
    <name evidence="1" type="ORF">J2S70_000213</name>
</gene>
<comment type="caution">
    <text evidence="1">The sequence shown here is derived from an EMBL/GenBank/DDBJ whole genome shotgun (WGS) entry which is preliminary data.</text>
</comment>
<proteinExistence type="predicted"/>
<protein>
    <submittedName>
        <fullName evidence="1">Uncharacterized protein</fullName>
    </submittedName>
</protein>
<sequence>MRLPILTLGTRTISEFFGLGARLEQTREISFDIGEKAGNVRIGQTLGNELERAGFSRSGCAGE</sequence>